<dbReference type="KEGG" id="cle:Clole_3348"/>
<dbReference type="HOGENOM" id="CLU_162525_0_0_9"/>
<reference evidence="2 3" key="1">
    <citation type="journal article" date="2011" name="J. Bacteriol.">
        <title>Complete genome sequence of the cellulose-degrading bacterium Cellulosilyticum lentocellum.</title>
        <authorList>
            <consortium name="US DOE Joint Genome Institute"/>
            <person name="Miller D.A."/>
            <person name="Suen G."/>
            <person name="Bruce D."/>
            <person name="Copeland A."/>
            <person name="Cheng J.F."/>
            <person name="Detter C."/>
            <person name="Goodwin L.A."/>
            <person name="Han C.S."/>
            <person name="Hauser L.J."/>
            <person name="Land M.L."/>
            <person name="Lapidus A."/>
            <person name="Lucas S."/>
            <person name="Meincke L."/>
            <person name="Pitluck S."/>
            <person name="Tapia R."/>
            <person name="Teshima H."/>
            <person name="Woyke T."/>
            <person name="Fox B.G."/>
            <person name="Angert E.R."/>
            <person name="Currie C.R."/>
        </authorList>
    </citation>
    <scope>NUCLEOTIDE SEQUENCE [LARGE SCALE GENOMIC DNA]</scope>
    <source>
        <strain evidence="3">ATCC 49066 / DSM 5427 / NCIMB 11756 / RHM5</strain>
    </source>
</reference>
<keyword evidence="3" id="KW-1185">Reference proteome</keyword>
<dbReference type="RefSeq" id="WP_013658315.1">
    <property type="nucleotide sequence ID" value="NC_015275.1"/>
</dbReference>
<dbReference type="Proteomes" id="UP000008467">
    <property type="component" value="Chromosome"/>
</dbReference>
<evidence type="ECO:0000313" key="2">
    <source>
        <dbReference type="EMBL" id="ADZ85038.1"/>
    </source>
</evidence>
<proteinExistence type="predicted"/>
<evidence type="ECO:0000259" key="1">
    <source>
        <dbReference type="PROSITE" id="PS00028"/>
    </source>
</evidence>
<evidence type="ECO:0000313" key="3">
    <source>
        <dbReference type="Proteomes" id="UP000008467"/>
    </source>
</evidence>
<dbReference type="eggNOG" id="ENOG5033D47">
    <property type="taxonomic scope" value="Bacteria"/>
</dbReference>
<protein>
    <recommendedName>
        <fullName evidence="1">C2H2-type domain-containing protein</fullName>
    </recommendedName>
</protein>
<sequence length="104" mass="12184">MEQHKGARQYSHGEVYCNCCGELITNRERTNQHRDYLHVEKAWGYFSSKDLAGHSFNICENCYDRWLESFRIPVEEFPVDEIPNYSEDEIAQLNEAYAAEVCKG</sequence>
<accession>F2JR57</accession>
<dbReference type="STRING" id="642492.Clole_3348"/>
<name>F2JR57_CELLD</name>
<dbReference type="InterPro" id="IPR013087">
    <property type="entry name" value="Znf_C2H2_type"/>
</dbReference>
<gene>
    <name evidence="2" type="ordered locus">Clole_3348</name>
</gene>
<dbReference type="EMBL" id="CP002582">
    <property type="protein sequence ID" value="ADZ85038.1"/>
    <property type="molecule type" value="Genomic_DNA"/>
</dbReference>
<organism evidence="2 3">
    <name type="scientific">Cellulosilyticum lentocellum (strain ATCC 49066 / DSM 5427 / NCIMB 11756 / RHM5)</name>
    <name type="common">Clostridium lentocellum</name>
    <dbReference type="NCBI Taxonomy" id="642492"/>
    <lineage>
        <taxon>Bacteria</taxon>
        <taxon>Bacillati</taxon>
        <taxon>Bacillota</taxon>
        <taxon>Clostridia</taxon>
        <taxon>Lachnospirales</taxon>
        <taxon>Cellulosilyticaceae</taxon>
        <taxon>Cellulosilyticum</taxon>
    </lineage>
</organism>
<dbReference type="AlphaFoldDB" id="F2JR57"/>
<feature type="domain" description="C2H2-type" evidence="1">
    <location>
        <begin position="17"/>
        <end position="38"/>
    </location>
</feature>
<dbReference type="PROSITE" id="PS00028">
    <property type="entry name" value="ZINC_FINGER_C2H2_1"/>
    <property type="match status" value="1"/>
</dbReference>